<organism evidence="2 3">
    <name type="scientific">Escherichia coli</name>
    <dbReference type="NCBI Taxonomy" id="562"/>
    <lineage>
        <taxon>Bacteria</taxon>
        <taxon>Pseudomonadati</taxon>
        <taxon>Pseudomonadota</taxon>
        <taxon>Gammaproteobacteria</taxon>
        <taxon>Enterobacterales</taxon>
        <taxon>Enterobacteriaceae</taxon>
        <taxon>Escherichia</taxon>
    </lineage>
</organism>
<reference evidence="1 4" key="2">
    <citation type="submission" date="2019-11" db="EMBL/GenBank/DDBJ databases">
        <title>Whole genome sequence analysis of environmental Escherichia coli from the feces of straw-necked ibis (Threskiornis spinicollis) nesting on inland wetlands.</title>
        <authorList>
            <person name="Wyrsch E.R."/>
            <person name="Roy Chowdhury P."/>
            <person name="Wallis L."/>
            <person name="Cummins M.L."/>
            <person name="Zingali T."/>
            <person name="Brandis K.J."/>
            <person name="Djordjevic S.P."/>
        </authorList>
    </citation>
    <scope>NUCLEOTIDE SEQUENCE [LARGE SCALE GENOMIC DNA]</scope>
    <source>
        <strain evidence="1 4">IBS12</strain>
    </source>
</reference>
<dbReference type="EMBL" id="UGCO01000001">
    <property type="protein sequence ID" value="STI78214.1"/>
    <property type="molecule type" value="Genomic_DNA"/>
</dbReference>
<dbReference type="Proteomes" id="UP000254405">
    <property type="component" value="Unassembled WGS sequence"/>
</dbReference>
<reference evidence="2 3" key="1">
    <citation type="submission" date="2018-06" db="EMBL/GenBank/DDBJ databases">
        <authorList>
            <consortium name="Pathogen Informatics"/>
            <person name="Doyle S."/>
        </authorList>
    </citation>
    <scope>NUCLEOTIDE SEQUENCE [LARGE SCALE GENOMIC DNA]</scope>
    <source>
        <strain evidence="2 3">NCTC8985</strain>
    </source>
</reference>
<evidence type="ECO:0000313" key="3">
    <source>
        <dbReference type="Proteomes" id="UP000254405"/>
    </source>
</evidence>
<dbReference type="InterPro" id="IPR014996">
    <property type="entry name" value="AcaB"/>
</dbReference>
<dbReference type="EMBL" id="WOET01000008">
    <property type="protein sequence ID" value="MUM73044.1"/>
    <property type="molecule type" value="Genomic_DNA"/>
</dbReference>
<dbReference type="Pfam" id="PF08900">
    <property type="entry name" value="AcaB"/>
    <property type="match status" value="1"/>
</dbReference>
<evidence type="ECO:0000313" key="2">
    <source>
        <dbReference type="EMBL" id="STI78214.1"/>
    </source>
</evidence>
<dbReference type="RefSeq" id="WP_032214545.1">
    <property type="nucleotide sequence ID" value="NZ_BFYR01000020.1"/>
</dbReference>
<accession>A0A376TLV0</accession>
<proteinExistence type="predicted"/>
<protein>
    <submittedName>
        <fullName evidence="2">Integrating conjugative element protein, PFL_4669 family</fullName>
    </submittedName>
    <submittedName>
        <fullName evidence="1">TIGR03761 family integrating conjugative element protein</fullName>
    </submittedName>
</protein>
<name>A0A376TLV0_ECOLX</name>
<sequence>MPGTTLFSDIRITLHTRVAARLWQAHPTGMLLCLALLRRLLRAEEADDPWAAHWLKQLRIRLNLIAHLLKQKNRRLDQAFASLPGAIHTTQASNPAPTEFILPLALFSPPGSRLLQQLIDYDLLVRRTLLAWHLGLITQAEKRDFIATIPRLMLQVFSFVNRFRTTGVTRADVRANSPLAQTMAHKLGNLPKKMLAEILRDAR</sequence>
<dbReference type="Proteomes" id="UP000490727">
    <property type="component" value="Unassembled WGS sequence"/>
</dbReference>
<dbReference type="AlphaFoldDB" id="A0A376TLV0"/>
<evidence type="ECO:0000313" key="1">
    <source>
        <dbReference type="EMBL" id="MUM73044.1"/>
    </source>
</evidence>
<evidence type="ECO:0000313" key="4">
    <source>
        <dbReference type="Proteomes" id="UP000490727"/>
    </source>
</evidence>
<gene>
    <name evidence="1" type="ORF">GNZ05_12855</name>
    <name evidence="2" type="ORF">NCTC8985_03535</name>
</gene>
<dbReference type="NCBIfam" id="TIGR03761">
    <property type="entry name" value="ICE_PFL4669"/>
    <property type="match status" value="1"/>
</dbReference>